<feature type="transmembrane region" description="Helical" evidence="10">
    <location>
        <begin position="84"/>
        <end position="104"/>
    </location>
</feature>
<gene>
    <name evidence="12" type="ORF">ACFPEL_21295</name>
</gene>
<proteinExistence type="inferred from homology"/>
<keyword evidence="9" id="KW-0676">Redox-active center</keyword>
<evidence type="ECO:0000256" key="2">
    <source>
        <dbReference type="ARBA" id="ARBA00006214"/>
    </source>
</evidence>
<evidence type="ECO:0000313" key="12">
    <source>
        <dbReference type="EMBL" id="MFC4834959.1"/>
    </source>
</evidence>
<comment type="similarity">
    <text evidence="2">Belongs to the VKOR family.</text>
</comment>
<evidence type="ECO:0000259" key="11">
    <source>
        <dbReference type="SMART" id="SM00756"/>
    </source>
</evidence>
<organism evidence="12 13">
    <name type="scientific">Actinomycetospora chibensis</name>
    <dbReference type="NCBI Taxonomy" id="663606"/>
    <lineage>
        <taxon>Bacteria</taxon>
        <taxon>Bacillati</taxon>
        <taxon>Actinomycetota</taxon>
        <taxon>Actinomycetes</taxon>
        <taxon>Pseudonocardiales</taxon>
        <taxon>Pseudonocardiaceae</taxon>
        <taxon>Actinomycetospora</taxon>
    </lineage>
</organism>
<feature type="transmembrane region" description="Helical" evidence="10">
    <location>
        <begin position="59"/>
        <end position="77"/>
    </location>
</feature>
<keyword evidence="8" id="KW-1015">Disulfide bond</keyword>
<keyword evidence="4" id="KW-0874">Quinone</keyword>
<keyword evidence="3 10" id="KW-0812">Transmembrane</keyword>
<dbReference type="Proteomes" id="UP001595909">
    <property type="component" value="Unassembled WGS sequence"/>
</dbReference>
<name>A0ABV9RN65_9PSEU</name>
<feature type="transmembrane region" description="Helical" evidence="10">
    <location>
        <begin position="157"/>
        <end position="178"/>
    </location>
</feature>
<evidence type="ECO:0000256" key="3">
    <source>
        <dbReference type="ARBA" id="ARBA00022692"/>
    </source>
</evidence>
<evidence type="ECO:0000256" key="9">
    <source>
        <dbReference type="ARBA" id="ARBA00023284"/>
    </source>
</evidence>
<dbReference type="SMART" id="SM00756">
    <property type="entry name" value="VKc"/>
    <property type="match status" value="1"/>
</dbReference>
<evidence type="ECO:0000256" key="7">
    <source>
        <dbReference type="ARBA" id="ARBA00023136"/>
    </source>
</evidence>
<dbReference type="EMBL" id="JBHSIM010000045">
    <property type="protein sequence ID" value="MFC4834959.1"/>
    <property type="molecule type" value="Genomic_DNA"/>
</dbReference>
<evidence type="ECO:0000256" key="5">
    <source>
        <dbReference type="ARBA" id="ARBA00022989"/>
    </source>
</evidence>
<evidence type="ECO:0000313" key="13">
    <source>
        <dbReference type="Proteomes" id="UP001595909"/>
    </source>
</evidence>
<dbReference type="Pfam" id="PF07884">
    <property type="entry name" value="VKOR"/>
    <property type="match status" value="1"/>
</dbReference>
<evidence type="ECO:0000256" key="10">
    <source>
        <dbReference type="SAM" id="Phobius"/>
    </source>
</evidence>
<dbReference type="Gene3D" id="1.20.1440.130">
    <property type="entry name" value="VKOR domain"/>
    <property type="match status" value="1"/>
</dbReference>
<keyword evidence="5 10" id="KW-1133">Transmembrane helix</keyword>
<dbReference type="InterPro" id="IPR038354">
    <property type="entry name" value="VKOR_sf"/>
</dbReference>
<dbReference type="RefSeq" id="WP_274187513.1">
    <property type="nucleotide sequence ID" value="NZ_BAABHN010000045.1"/>
</dbReference>
<evidence type="ECO:0000256" key="6">
    <source>
        <dbReference type="ARBA" id="ARBA00023002"/>
    </source>
</evidence>
<protein>
    <submittedName>
        <fullName evidence="12">Vitamin K epoxide reductase family protein</fullName>
    </submittedName>
</protein>
<accession>A0ABV9RN65</accession>
<comment type="caution">
    <text evidence="12">The sequence shown here is derived from an EMBL/GenBank/DDBJ whole genome shotgun (WGS) entry which is preliminary data.</text>
</comment>
<dbReference type="InterPro" id="IPR041714">
    <property type="entry name" value="VKOR_Actinobacteria"/>
</dbReference>
<reference evidence="13" key="1">
    <citation type="journal article" date="2019" name="Int. J. Syst. Evol. Microbiol.">
        <title>The Global Catalogue of Microorganisms (GCM) 10K type strain sequencing project: providing services to taxonomists for standard genome sequencing and annotation.</title>
        <authorList>
            <consortium name="The Broad Institute Genomics Platform"/>
            <consortium name="The Broad Institute Genome Sequencing Center for Infectious Disease"/>
            <person name="Wu L."/>
            <person name="Ma J."/>
        </authorList>
    </citation>
    <scope>NUCLEOTIDE SEQUENCE [LARGE SCALE GENOMIC DNA]</scope>
    <source>
        <strain evidence="13">CCUG 50347</strain>
    </source>
</reference>
<evidence type="ECO:0000256" key="8">
    <source>
        <dbReference type="ARBA" id="ARBA00023157"/>
    </source>
</evidence>
<keyword evidence="13" id="KW-1185">Reference proteome</keyword>
<evidence type="ECO:0000256" key="1">
    <source>
        <dbReference type="ARBA" id="ARBA00004141"/>
    </source>
</evidence>
<keyword evidence="6" id="KW-0560">Oxidoreductase</keyword>
<feature type="domain" description="Vitamin K epoxide reductase" evidence="11">
    <location>
        <begin position="2"/>
        <end position="136"/>
    </location>
</feature>
<evidence type="ECO:0000256" key="4">
    <source>
        <dbReference type="ARBA" id="ARBA00022719"/>
    </source>
</evidence>
<keyword evidence="7 10" id="KW-0472">Membrane</keyword>
<comment type="subcellular location">
    <subcellularLocation>
        <location evidence="1">Membrane</location>
        <topology evidence="1">Multi-pass membrane protein</topology>
    </subcellularLocation>
</comment>
<feature type="transmembrane region" description="Helical" evidence="10">
    <location>
        <begin position="110"/>
        <end position="132"/>
    </location>
</feature>
<dbReference type="CDD" id="cd12922">
    <property type="entry name" value="VKOR_5"/>
    <property type="match status" value="1"/>
</dbReference>
<dbReference type="InterPro" id="IPR012932">
    <property type="entry name" value="VKOR"/>
</dbReference>
<sequence length="184" mass="18809">MLLVAGLAGAAAALVLLVEKIALLAKPDYVPSCSFDAVLSCGSIMRTAQSEVLSFPNPIIGLATFPVVAAVGALLLGRTPMPAWCWLALQGGATAAVAFVGWLITQSVAVIGALCPYCMVVWAATIAVFWFVTAENLDRGHLVAGPPGRLIARHPGAATVASSVLVLAIVVASFPAWFAGVIGL</sequence>